<organism evidence="15">
    <name type="scientific">Rhodopseudomonas palustris (strain ATCC BAA-98 / CGA009)</name>
    <dbReference type="NCBI Taxonomy" id="258594"/>
    <lineage>
        <taxon>Bacteria</taxon>
        <taxon>Pseudomonadati</taxon>
        <taxon>Pseudomonadota</taxon>
        <taxon>Alphaproteobacteria</taxon>
        <taxon>Hyphomicrobiales</taxon>
        <taxon>Nitrobacteraceae</taxon>
        <taxon>Rhodopseudomonas</taxon>
    </lineage>
</organism>
<keyword evidence="10" id="KW-0598">Phosphotransferase system</keyword>
<dbReference type="Pfam" id="PF01590">
    <property type="entry name" value="GAF"/>
    <property type="match status" value="1"/>
</dbReference>
<dbReference type="GO" id="GO:0008965">
    <property type="term" value="F:phosphoenolpyruvate-protein phosphotransferase activity"/>
    <property type="evidence" value="ECO:0007669"/>
    <property type="project" value="UniProtKB-EC"/>
</dbReference>
<dbReference type="Pfam" id="PF02896">
    <property type="entry name" value="PEP-utilizers_C"/>
    <property type="match status" value="1"/>
</dbReference>
<dbReference type="InterPro" id="IPR008731">
    <property type="entry name" value="PTS_EIN"/>
</dbReference>
<dbReference type="InterPro" id="IPR023151">
    <property type="entry name" value="PEP_util_CS"/>
</dbReference>
<evidence type="ECO:0000256" key="4">
    <source>
        <dbReference type="ARBA" id="ARBA00007837"/>
    </source>
</evidence>
<dbReference type="GO" id="GO:0009401">
    <property type="term" value="P:phosphoenolpyruvate-dependent sugar phosphotransferase system"/>
    <property type="evidence" value="ECO:0007669"/>
    <property type="project" value="UniProtKB-KW"/>
</dbReference>
<gene>
    <name evidence="15" type="primary">ptsP</name>
    <name evidence="15" type="ordered locus">RPA0605</name>
</gene>
<dbReference type="PANTHER" id="PTHR46244">
    <property type="entry name" value="PHOSPHOENOLPYRUVATE-PROTEIN PHOSPHOTRANSFERASE"/>
    <property type="match status" value="1"/>
</dbReference>
<evidence type="ECO:0000256" key="12">
    <source>
        <dbReference type="ARBA" id="ARBA00022777"/>
    </source>
</evidence>
<evidence type="ECO:0000256" key="1">
    <source>
        <dbReference type="ARBA" id="ARBA00000683"/>
    </source>
</evidence>
<keyword evidence="6" id="KW-0813">Transport</keyword>
<dbReference type="InterPro" id="IPR015813">
    <property type="entry name" value="Pyrv/PenolPyrv_kinase-like_dom"/>
</dbReference>
<proteinExistence type="inferred from homology"/>
<keyword evidence="12" id="KW-0418">Kinase</keyword>
<dbReference type="PROSITE" id="PS00742">
    <property type="entry name" value="PEP_ENZYMES_2"/>
    <property type="match status" value="1"/>
</dbReference>
<evidence type="ECO:0000256" key="2">
    <source>
        <dbReference type="ARBA" id="ARBA00001946"/>
    </source>
</evidence>
<comment type="catalytic activity">
    <reaction evidence="1">
        <text>L-histidyl-[protein] + phosphoenolpyruvate = N(pros)-phospho-L-histidyl-[protein] + pyruvate</text>
        <dbReference type="Rhea" id="RHEA:23880"/>
        <dbReference type="Rhea" id="RHEA-COMP:9745"/>
        <dbReference type="Rhea" id="RHEA-COMP:9746"/>
        <dbReference type="ChEBI" id="CHEBI:15361"/>
        <dbReference type="ChEBI" id="CHEBI:29979"/>
        <dbReference type="ChEBI" id="CHEBI:58702"/>
        <dbReference type="ChEBI" id="CHEBI:64837"/>
        <dbReference type="EC" id="2.7.3.9"/>
    </reaction>
</comment>
<evidence type="ECO:0000256" key="8">
    <source>
        <dbReference type="ARBA" id="ARBA00022597"/>
    </source>
</evidence>
<dbReference type="SUPFAM" id="SSF47831">
    <property type="entry name" value="Enzyme I of the PEP:sugar phosphotransferase system HPr-binding (sub)domain"/>
    <property type="match status" value="1"/>
</dbReference>
<dbReference type="SUPFAM" id="SSF55781">
    <property type="entry name" value="GAF domain-like"/>
    <property type="match status" value="1"/>
</dbReference>
<dbReference type="SMART" id="SM00065">
    <property type="entry name" value="GAF"/>
    <property type="match status" value="1"/>
</dbReference>
<dbReference type="GO" id="GO:0016301">
    <property type="term" value="F:kinase activity"/>
    <property type="evidence" value="ECO:0007669"/>
    <property type="project" value="UniProtKB-KW"/>
</dbReference>
<keyword evidence="11" id="KW-0479">Metal-binding</keyword>
<dbReference type="InterPro" id="IPR000121">
    <property type="entry name" value="PEP_util_C"/>
</dbReference>
<name>Q6NC67_RHOPA</name>
<reference evidence="15" key="1">
    <citation type="journal article" date="2004" name="Nat. Biotechnol.">
        <title>Complete genome sequence of the metabolically versatile photosynthetic bacterium Rhodopseudomonas palustris.</title>
        <authorList>
            <person name="Larimer F.W."/>
            <person name="Chain P."/>
            <person name="Hauser L."/>
            <person name="Lamerdin J."/>
            <person name="Malfatti S."/>
            <person name="Do L."/>
            <person name="Land M.L."/>
            <person name="Pelletier D.A."/>
            <person name="Beatty J.T."/>
            <person name="Lang A.S."/>
            <person name="Tabita F.R."/>
            <person name="Gibson J.L."/>
            <person name="Hanson T.E."/>
            <person name="Bobst C."/>
            <person name="Torres J.L."/>
            <person name="Peres C."/>
            <person name="Harrison F.H."/>
            <person name="Gibson J."/>
            <person name="Harwood C.S."/>
        </authorList>
    </citation>
    <scope>NUCLEOTIDE SEQUENCE [LARGE SCALE GENOMIC DNA]</scope>
    <source>
        <strain evidence="15">CGA009</strain>
    </source>
</reference>
<comment type="subcellular location">
    <subcellularLocation>
        <location evidence="3">Cytoplasm</location>
    </subcellularLocation>
</comment>
<dbReference type="InterPro" id="IPR008279">
    <property type="entry name" value="PEP-util_enz_mobile_dom"/>
</dbReference>
<dbReference type="EMBL" id="BX572594">
    <property type="protein sequence ID" value="CAE26049.1"/>
    <property type="molecule type" value="Genomic_DNA"/>
</dbReference>
<evidence type="ECO:0000256" key="3">
    <source>
        <dbReference type="ARBA" id="ARBA00004496"/>
    </source>
</evidence>
<evidence type="ECO:0000256" key="7">
    <source>
        <dbReference type="ARBA" id="ARBA00022490"/>
    </source>
</evidence>
<dbReference type="Gene3D" id="1.10.274.10">
    <property type="entry name" value="PtsI, HPr-binding domain"/>
    <property type="match status" value="1"/>
</dbReference>
<evidence type="ECO:0000256" key="11">
    <source>
        <dbReference type="ARBA" id="ARBA00022723"/>
    </source>
</evidence>
<keyword evidence="8" id="KW-0762">Sugar transport</keyword>
<evidence type="ECO:0000313" key="15">
    <source>
        <dbReference type="EMBL" id="CAE26049.1"/>
    </source>
</evidence>
<evidence type="ECO:0000256" key="9">
    <source>
        <dbReference type="ARBA" id="ARBA00022679"/>
    </source>
</evidence>
<evidence type="ECO:0000256" key="13">
    <source>
        <dbReference type="ARBA" id="ARBA00022842"/>
    </source>
</evidence>
<evidence type="ECO:0000256" key="5">
    <source>
        <dbReference type="ARBA" id="ARBA00012232"/>
    </source>
</evidence>
<dbReference type="InterPro" id="IPR003018">
    <property type="entry name" value="GAF"/>
</dbReference>
<dbReference type="InterPro" id="IPR040442">
    <property type="entry name" value="Pyrv_kinase-like_dom_sf"/>
</dbReference>
<dbReference type="GO" id="GO:0046872">
    <property type="term" value="F:metal ion binding"/>
    <property type="evidence" value="ECO:0007669"/>
    <property type="project" value="UniProtKB-KW"/>
</dbReference>
<keyword evidence="9" id="KW-0808">Transferase</keyword>
<accession>Q6NC67</accession>
<dbReference type="GO" id="GO:0005737">
    <property type="term" value="C:cytoplasm"/>
    <property type="evidence" value="ECO:0007669"/>
    <property type="project" value="UniProtKB-SubCell"/>
</dbReference>
<dbReference type="InterPro" id="IPR036618">
    <property type="entry name" value="PtsI_HPr-bd_sf"/>
</dbReference>
<comment type="similarity">
    <text evidence="4">Belongs to the PEP-utilizing enzyme family.</text>
</comment>
<dbReference type="InterPro" id="IPR036637">
    <property type="entry name" value="Phosphohistidine_dom_sf"/>
</dbReference>
<dbReference type="SUPFAM" id="SSF52009">
    <property type="entry name" value="Phosphohistidine domain"/>
    <property type="match status" value="1"/>
</dbReference>
<dbReference type="PhylomeDB" id="Q6NC67"/>
<dbReference type="InterPro" id="IPR029016">
    <property type="entry name" value="GAF-like_dom_sf"/>
</dbReference>
<comment type="cofactor">
    <cofactor evidence="2">
        <name>Mg(2+)</name>
        <dbReference type="ChEBI" id="CHEBI:18420"/>
    </cofactor>
</comment>
<protein>
    <recommendedName>
        <fullName evidence="5">phosphoenolpyruvate--protein phosphotransferase</fullName>
        <ecNumber evidence="5">2.7.3.9</ecNumber>
    </recommendedName>
</protein>
<dbReference type="EC" id="2.7.3.9" evidence="5"/>
<keyword evidence="13" id="KW-0460">Magnesium</keyword>
<evidence type="ECO:0000256" key="10">
    <source>
        <dbReference type="ARBA" id="ARBA00022683"/>
    </source>
</evidence>
<dbReference type="PANTHER" id="PTHR46244:SF6">
    <property type="entry name" value="PHOSPHOENOLPYRUVATE-PROTEIN PHOSPHOTRANSFERASE"/>
    <property type="match status" value="1"/>
</dbReference>
<evidence type="ECO:0000259" key="14">
    <source>
        <dbReference type="SMART" id="SM00065"/>
    </source>
</evidence>
<dbReference type="AlphaFoldDB" id="Q6NC67"/>
<dbReference type="Pfam" id="PF05524">
    <property type="entry name" value="PEP-utilisers_N"/>
    <property type="match status" value="1"/>
</dbReference>
<dbReference type="InterPro" id="IPR050499">
    <property type="entry name" value="PEP-utilizing_PTS_enzyme"/>
</dbReference>
<dbReference type="Gene3D" id="3.30.450.40">
    <property type="match status" value="1"/>
</dbReference>
<dbReference type="Gene3D" id="3.50.30.10">
    <property type="entry name" value="Phosphohistidine domain"/>
    <property type="match status" value="1"/>
</dbReference>
<sequence>MFDSGHASRANARGPGRRWTMIVFGAFLLALRRAGRQCSQRRLRHMRSTSGGPRVLLRRLRETMAEQVSAQERLDKIVVLIAANMVAEVCSVYVLRIDNTLELYATEGLNREAVHQTVLNAHEGLVGLVASEATPLNLSDAQSHPAFSFRPETGEEIYHSFLGVPILRAGNTLGVLVVQNRAKRTYVEEEVEALQTTAMVLAEMIASGELSALAQPGAEPAARHSIHKTGAVLSDGIALGHVVLHEPRVVITNYIAEDLPKEIKRLDAALAKLRSDLDRMLERGDFAEGGEHRDVLEAYRMFANDHGWSHKLHEAVATGLTAEAAVERVQSDTRARMLRSTDPYLRDRLHDLEDLGHRLMRQLVGQDHAPSREQLPDNAILIARSMGPAALLDYDRKRLRGLVLEEGTANSHVSIVARALGIAAIGEVPNAPGIADPGDAIIVDATSGSIYVRPSAEIEAAYAERVRFRARRQAQYSALRDLPCATKDGQPIDLMINAGLTIDLPHIEDTGSSGIGLFRTELQFMVGQSLPRSSDQLALYRAVLDAAGSKPVTFRTLDIGGDKALPYMETVVEENPALGWRAIRLGLDRPGLLRSQIRALLRAAAGRYLRVMFPMISEVAEFDAAKSIIERELTYLRQHGHTLPERVDVGTMLEVPALLYQLDELFKRADFVSVGSNDLFQFLFAVDRGNSKVSERFDTLSAPILRALRDIVRKARAAKRSLSLCGEMASQPLAALALIAIGYRSLSVSALAHGPVKAMILGLDLAKAEAMIGPLLDAPAGSVSIRDKLIEFAEAHQLAL</sequence>
<dbReference type="SUPFAM" id="SSF51621">
    <property type="entry name" value="Phosphoenolpyruvate/pyruvate domain"/>
    <property type="match status" value="1"/>
</dbReference>
<dbReference type="STRING" id="258594.RPA0605"/>
<dbReference type="InterPro" id="IPR006318">
    <property type="entry name" value="PTS_EI-like"/>
</dbReference>
<keyword evidence="7" id="KW-0963">Cytoplasm</keyword>
<dbReference type="NCBIfam" id="TIGR01417">
    <property type="entry name" value="PTS_I_fam"/>
    <property type="match status" value="1"/>
</dbReference>
<dbReference type="HOGENOM" id="CLU_007308_7_1_5"/>
<dbReference type="Gene3D" id="3.20.20.60">
    <property type="entry name" value="Phosphoenolpyruvate-binding domains"/>
    <property type="match status" value="1"/>
</dbReference>
<dbReference type="eggNOG" id="COG3605">
    <property type="taxonomic scope" value="Bacteria"/>
</dbReference>
<dbReference type="Pfam" id="PF00391">
    <property type="entry name" value="PEP-utilizers"/>
    <property type="match status" value="1"/>
</dbReference>
<dbReference type="PRINTS" id="PR01736">
    <property type="entry name" value="PHPHTRNFRASE"/>
</dbReference>
<evidence type="ECO:0000256" key="6">
    <source>
        <dbReference type="ARBA" id="ARBA00022448"/>
    </source>
</evidence>
<feature type="domain" description="GAF" evidence="14">
    <location>
        <begin position="69"/>
        <end position="215"/>
    </location>
</feature>